<feature type="compositionally biased region" description="Low complexity" evidence="1">
    <location>
        <begin position="525"/>
        <end position="542"/>
    </location>
</feature>
<dbReference type="PANTHER" id="PTHR16270:SF5">
    <property type="entry name" value="HYPOTHETICAL LOC287798"/>
    <property type="match status" value="1"/>
</dbReference>
<proteinExistence type="predicted"/>
<protein>
    <submittedName>
        <fullName evidence="2">Uncharacterized protein C17orf80 homolog</fullName>
    </submittedName>
</protein>
<gene>
    <name evidence="2" type="primary">CUNH17orf80</name>
</gene>
<organism evidence="2">
    <name type="scientific">Camelus bactrianus</name>
    <name type="common">Bactrian camel</name>
    <dbReference type="NCBI Taxonomy" id="9837"/>
    <lineage>
        <taxon>Eukaryota</taxon>
        <taxon>Metazoa</taxon>
        <taxon>Chordata</taxon>
        <taxon>Craniata</taxon>
        <taxon>Vertebrata</taxon>
        <taxon>Euteleostomi</taxon>
        <taxon>Mammalia</taxon>
        <taxon>Eutheria</taxon>
        <taxon>Laurasiatheria</taxon>
        <taxon>Artiodactyla</taxon>
        <taxon>Tylopoda</taxon>
        <taxon>Camelidae</taxon>
        <taxon>Camelus</taxon>
    </lineage>
</organism>
<feature type="region of interest" description="Disordered" evidence="1">
    <location>
        <begin position="232"/>
        <end position="284"/>
    </location>
</feature>
<feature type="region of interest" description="Disordered" evidence="1">
    <location>
        <begin position="159"/>
        <end position="184"/>
    </location>
</feature>
<dbReference type="RefSeq" id="XP_045369391.1">
    <property type="nucleotide sequence ID" value="XM_045513435.1"/>
</dbReference>
<dbReference type="AlphaFoldDB" id="A0A9W3FZ52"/>
<feature type="compositionally biased region" description="Polar residues" evidence="1">
    <location>
        <begin position="275"/>
        <end position="284"/>
    </location>
</feature>
<feature type="region of interest" description="Disordered" evidence="1">
    <location>
        <begin position="422"/>
        <end position="446"/>
    </location>
</feature>
<feature type="compositionally biased region" description="Basic and acidic residues" evidence="1">
    <location>
        <begin position="351"/>
        <end position="361"/>
    </location>
</feature>
<dbReference type="CTD" id="55028"/>
<name>A0A9W3FZ52_CAMBA</name>
<evidence type="ECO:0000313" key="2">
    <source>
        <dbReference type="RefSeq" id="XP_045369391.1"/>
    </source>
</evidence>
<accession>A0A9W3FZ52</accession>
<feature type="region of interest" description="Disordered" evidence="1">
    <location>
        <begin position="323"/>
        <end position="368"/>
    </location>
</feature>
<reference evidence="2" key="1">
    <citation type="submission" date="2025-08" db="UniProtKB">
        <authorList>
            <consortium name="RefSeq"/>
        </authorList>
    </citation>
    <scope>IDENTIFICATION</scope>
    <source>
        <tissue evidence="2">Blood</tissue>
    </source>
</reference>
<dbReference type="PANTHER" id="PTHR16270">
    <property type="entry name" value="HYPOTHETICAL LOC287798"/>
    <property type="match status" value="1"/>
</dbReference>
<evidence type="ECO:0000256" key="1">
    <source>
        <dbReference type="SAM" id="MobiDB-lite"/>
    </source>
</evidence>
<feature type="compositionally biased region" description="Basic and acidic residues" evidence="1">
    <location>
        <begin position="159"/>
        <end position="182"/>
    </location>
</feature>
<feature type="region of interest" description="Disordered" evidence="1">
    <location>
        <begin position="671"/>
        <end position="690"/>
    </location>
</feature>
<feature type="compositionally biased region" description="Basic and acidic residues" evidence="1">
    <location>
        <begin position="242"/>
        <end position="260"/>
    </location>
</feature>
<feature type="compositionally biased region" description="Basic and acidic residues" evidence="1">
    <location>
        <begin position="436"/>
        <end position="445"/>
    </location>
</feature>
<dbReference type="InterPro" id="IPR037694">
    <property type="entry name" value="MTNAP1"/>
</dbReference>
<sequence>MACPGIGSWEDACGPRGGFVAGGFMVIYIQRAAPRAGGVPATDPELLGGPAHFAGSCRTAFLKRNGSEKKAGLGKRLGGGKVRRRAQVVRAKITESDTPPRMEVCPYCKKPFKRLKSHLPHCKMREPAIPADGEVCQPKPATLPRAKKIRGPIRDLIKAEERGLGTDGEKRNPELKGDKSEQTVKSSPVLAVGLEKASSAKASKAIKNQIQPFFKILKNTEPKITFQGETTAQFSASGNTMPKKELAKDLPKSGKSRNDPSETEATLSLGPMEPSLSNQDSKYSSIFPNDVQATSADLRLDKIDSPRQNLLVKLLDTSGDYHSSPMNLSYGVKRVNTSSSGSERNSKAKNQRSEVSADVRDSGAQGKNTGSQIAAFKINPLGQIQVMENQVKGLNLGAEACGGKENAENSVFVTEMEECSSMSDDSKKAFSTNSVTEKKSQDERPSLNLFTPAETTQNELLSVSRSQNQTLPSLAVKFIQEEKAEACSHNPVSAVKALMKREEQASLAPKLGCQSQALHLRDQQSSYSTQHHASKSSSASQISVTNQKTLSSSLGLEWFPELYPGYLGLGVLPGKPQNWNMMALKPLLFSRQGERFSQVPLLERSSTAVRSLEPPTRLTTSNFSLMRFLGALQKGWIRCRTTVKSGVGGITMLFAGYFVLCCSWSFKHLKGKPAPALDEHNTSRSPVSEG</sequence>
<feature type="region of interest" description="Disordered" evidence="1">
    <location>
        <begin position="522"/>
        <end position="542"/>
    </location>
</feature>